<gene>
    <name evidence="2" type="ORF">E2C01_054264</name>
</gene>
<dbReference type="AlphaFoldDB" id="A0A5B7GSB0"/>
<comment type="caution">
    <text evidence="2">The sequence shown here is derived from an EMBL/GenBank/DDBJ whole genome shotgun (WGS) entry which is preliminary data.</text>
</comment>
<feature type="region of interest" description="Disordered" evidence="1">
    <location>
        <begin position="1"/>
        <end position="23"/>
    </location>
</feature>
<feature type="region of interest" description="Disordered" evidence="1">
    <location>
        <begin position="61"/>
        <end position="209"/>
    </location>
</feature>
<evidence type="ECO:0000313" key="3">
    <source>
        <dbReference type="Proteomes" id="UP000324222"/>
    </source>
</evidence>
<reference evidence="2 3" key="1">
    <citation type="submission" date="2019-05" db="EMBL/GenBank/DDBJ databases">
        <title>Another draft genome of Portunus trituberculatus and its Hox gene families provides insights of decapod evolution.</title>
        <authorList>
            <person name="Jeong J.-H."/>
            <person name="Song I."/>
            <person name="Kim S."/>
            <person name="Choi T."/>
            <person name="Kim D."/>
            <person name="Ryu S."/>
            <person name="Kim W."/>
        </authorList>
    </citation>
    <scope>NUCLEOTIDE SEQUENCE [LARGE SCALE GENOMIC DNA]</scope>
    <source>
        <tissue evidence="2">Muscle</tissue>
    </source>
</reference>
<evidence type="ECO:0000313" key="2">
    <source>
        <dbReference type="EMBL" id="MPC60225.1"/>
    </source>
</evidence>
<protein>
    <submittedName>
        <fullName evidence="2">Uncharacterized protein</fullName>
    </submittedName>
</protein>
<feature type="compositionally biased region" description="Basic and acidic residues" evidence="1">
    <location>
        <begin position="14"/>
        <end position="23"/>
    </location>
</feature>
<feature type="compositionally biased region" description="Basic and acidic residues" evidence="1">
    <location>
        <begin position="116"/>
        <end position="126"/>
    </location>
</feature>
<keyword evidence="3" id="KW-1185">Reference proteome</keyword>
<organism evidence="2 3">
    <name type="scientific">Portunus trituberculatus</name>
    <name type="common">Swimming crab</name>
    <name type="synonym">Neptunus trituberculatus</name>
    <dbReference type="NCBI Taxonomy" id="210409"/>
    <lineage>
        <taxon>Eukaryota</taxon>
        <taxon>Metazoa</taxon>
        <taxon>Ecdysozoa</taxon>
        <taxon>Arthropoda</taxon>
        <taxon>Crustacea</taxon>
        <taxon>Multicrustacea</taxon>
        <taxon>Malacostraca</taxon>
        <taxon>Eumalacostraca</taxon>
        <taxon>Eucarida</taxon>
        <taxon>Decapoda</taxon>
        <taxon>Pleocyemata</taxon>
        <taxon>Brachyura</taxon>
        <taxon>Eubrachyura</taxon>
        <taxon>Portunoidea</taxon>
        <taxon>Portunidae</taxon>
        <taxon>Portuninae</taxon>
        <taxon>Portunus</taxon>
    </lineage>
</organism>
<evidence type="ECO:0000256" key="1">
    <source>
        <dbReference type="SAM" id="MobiDB-lite"/>
    </source>
</evidence>
<name>A0A5B7GSB0_PORTR</name>
<sequence>MVTPGQRVRPKILRARDKEGQEMKRSVVCLQEQLLGNGQEGFRLGPGEGCNGPPMYCPSRKQYFDTSGPCLRPTAHDSDDPRTTGNPNPDPRRLSTPSSPAGVAATGPIGVGRSCRARDAAPRPDDAAPGEGGPGAGQESPNLLPKLVCDGGSDREGRPRPRSSTSPGGIPTGVGSSTWRPTRGTPDDVSCRHFPGTMARDVSHSIPSHRRRCVGRKSDFAKFTLTSISCAVDTAGRPLNPRPRETPLYHPGCPTCGGTRGGPTEEKARHRGVRSVGRDAVKSFRLGAYYPGRLEKSYLEANDAAK</sequence>
<accession>A0A5B7GSB0</accession>
<dbReference type="EMBL" id="VSRR010017305">
    <property type="protein sequence ID" value="MPC60225.1"/>
    <property type="molecule type" value="Genomic_DNA"/>
</dbReference>
<proteinExistence type="predicted"/>
<dbReference type="Proteomes" id="UP000324222">
    <property type="component" value="Unassembled WGS sequence"/>
</dbReference>
<feature type="region of interest" description="Disordered" evidence="1">
    <location>
        <begin position="233"/>
        <end position="274"/>
    </location>
</feature>